<sequence length="96" mass="10489">LVTLSGAEAYLTLPGGFESGVPSFLWLTSETMMDIIRERVKSLYPESEEIPFSMEASVIKDTSIFAIGIEASDPELTKVAANATAQVLVEENQKMF</sequence>
<feature type="non-terminal residue" evidence="1">
    <location>
        <position position="96"/>
    </location>
</feature>
<evidence type="ECO:0000313" key="1">
    <source>
        <dbReference type="EMBL" id="GAI01512.1"/>
    </source>
</evidence>
<accession>X1K3E2</accession>
<feature type="non-terminal residue" evidence="1">
    <location>
        <position position="1"/>
    </location>
</feature>
<proteinExistence type="predicted"/>
<protein>
    <submittedName>
        <fullName evidence="1">Uncharacterized protein</fullName>
    </submittedName>
</protein>
<organism evidence="1">
    <name type="scientific">marine sediment metagenome</name>
    <dbReference type="NCBI Taxonomy" id="412755"/>
    <lineage>
        <taxon>unclassified sequences</taxon>
        <taxon>metagenomes</taxon>
        <taxon>ecological metagenomes</taxon>
    </lineage>
</organism>
<reference evidence="1" key="1">
    <citation type="journal article" date="2014" name="Front. Microbiol.">
        <title>High frequency of phylogenetically diverse reductive dehalogenase-homologous genes in deep subseafloor sedimentary metagenomes.</title>
        <authorList>
            <person name="Kawai M."/>
            <person name="Futagami T."/>
            <person name="Toyoda A."/>
            <person name="Takaki Y."/>
            <person name="Nishi S."/>
            <person name="Hori S."/>
            <person name="Arai W."/>
            <person name="Tsubouchi T."/>
            <person name="Morono Y."/>
            <person name="Uchiyama I."/>
            <person name="Ito T."/>
            <person name="Fujiyama A."/>
            <person name="Inagaki F."/>
            <person name="Takami H."/>
        </authorList>
    </citation>
    <scope>NUCLEOTIDE SEQUENCE</scope>
    <source>
        <strain evidence="1">Expedition CK06-06</strain>
    </source>
</reference>
<comment type="caution">
    <text evidence="1">The sequence shown here is derived from an EMBL/GenBank/DDBJ whole genome shotgun (WGS) entry which is preliminary data.</text>
</comment>
<gene>
    <name evidence="1" type="ORF">S03H2_71368</name>
</gene>
<name>X1K3E2_9ZZZZ</name>
<dbReference type="EMBL" id="BARU01047735">
    <property type="protein sequence ID" value="GAI01512.1"/>
    <property type="molecule type" value="Genomic_DNA"/>
</dbReference>
<dbReference type="AlphaFoldDB" id="X1K3E2"/>